<dbReference type="EMBL" id="PVTX01000001">
    <property type="protein sequence ID" value="PRZ10335.1"/>
    <property type="molecule type" value="Genomic_DNA"/>
</dbReference>
<protein>
    <submittedName>
        <fullName evidence="5">LacI family transcriptional regulator</fullName>
    </submittedName>
</protein>
<dbReference type="PANTHER" id="PTHR30146:SF153">
    <property type="entry name" value="LACTOSE OPERON REPRESSOR"/>
    <property type="match status" value="1"/>
</dbReference>
<dbReference type="PROSITE" id="PS50932">
    <property type="entry name" value="HTH_LACI_2"/>
    <property type="match status" value="1"/>
</dbReference>
<dbReference type="Proteomes" id="UP000239895">
    <property type="component" value="Unassembled WGS sequence"/>
</dbReference>
<dbReference type="Pfam" id="PF00356">
    <property type="entry name" value="LacI"/>
    <property type="match status" value="1"/>
</dbReference>
<reference evidence="5 6" key="1">
    <citation type="submission" date="2018-03" db="EMBL/GenBank/DDBJ databases">
        <title>Comparative analysis of microorganisms from saline springs in Andes Mountain Range, Colombia.</title>
        <authorList>
            <person name="Rubin E."/>
        </authorList>
    </citation>
    <scope>NUCLEOTIDE SEQUENCE [LARGE SCALE GENOMIC DNA]</scope>
    <source>
        <strain evidence="5 6">CG 23</strain>
    </source>
</reference>
<evidence type="ECO:0000313" key="5">
    <source>
        <dbReference type="EMBL" id="PRZ10335.1"/>
    </source>
</evidence>
<dbReference type="PANTHER" id="PTHR30146">
    <property type="entry name" value="LACI-RELATED TRANSCRIPTIONAL REPRESSOR"/>
    <property type="match status" value="1"/>
</dbReference>
<dbReference type="CDD" id="cd01392">
    <property type="entry name" value="HTH_LacI"/>
    <property type="match status" value="1"/>
</dbReference>
<keyword evidence="1" id="KW-0805">Transcription regulation</keyword>
<comment type="caution">
    <text evidence="5">The sequence shown here is derived from an EMBL/GenBank/DDBJ whole genome shotgun (WGS) entry which is preliminary data.</text>
</comment>
<dbReference type="InterPro" id="IPR046335">
    <property type="entry name" value="LacI/GalR-like_sensor"/>
</dbReference>
<dbReference type="CDD" id="cd06296">
    <property type="entry name" value="PBP1_CatR-like"/>
    <property type="match status" value="1"/>
</dbReference>
<dbReference type="Pfam" id="PF13377">
    <property type="entry name" value="Peripla_BP_3"/>
    <property type="match status" value="1"/>
</dbReference>
<keyword evidence="2" id="KW-0238">DNA-binding</keyword>
<dbReference type="SUPFAM" id="SSF53822">
    <property type="entry name" value="Periplasmic binding protein-like I"/>
    <property type="match status" value="1"/>
</dbReference>
<feature type="domain" description="HTH lacI-type" evidence="4">
    <location>
        <begin position="8"/>
        <end position="55"/>
    </location>
</feature>
<dbReference type="Gene3D" id="3.40.50.2300">
    <property type="match status" value="2"/>
</dbReference>
<name>A0ABX5EKX5_9MICO</name>
<dbReference type="InterPro" id="IPR028082">
    <property type="entry name" value="Peripla_BP_I"/>
</dbReference>
<gene>
    <name evidence="5" type="ORF">BCL65_101480</name>
</gene>
<proteinExistence type="predicted"/>
<accession>A0ABX5EKX5</accession>
<dbReference type="SMART" id="SM00354">
    <property type="entry name" value="HTH_LACI"/>
    <property type="match status" value="1"/>
</dbReference>
<evidence type="ECO:0000256" key="2">
    <source>
        <dbReference type="ARBA" id="ARBA00023125"/>
    </source>
</evidence>
<organism evidence="5 6">
    <name type="scientific">Isoptericola halotolerans</name>
    <dbReference type="NCBI Taxonomy" id="300560"/>
    <lineage>
        <taxon>Bacteria</taxon>
        <taxon>Bacillati</taxon>
        <taxon>Actinomycetota</taxon>
        <taxon>Actinomycetes</taxon>
        <taxon>Micrococcales</taxon>
        <taxon>Promicromonosporaceae</taxon>
        <taxon>Isoptericola</taxon>
    </lineage>
</organism>
<sequence>MSAPRSAPTIAQIAREVGVSVPTVSKVLNGRSDVAPATRARVEEALDRHSYRRRRPGIPPTGAGLIDLVFHRLGSTWSLEIIRGVEDTAAAGRTSVILSELGGQHRPPRTWLETTLARPPLGVLLVASQLTEAQQRRLTSRSVPFVVIDTDGEPPPDVPTVGSDNWNGGLAATRHLVELGHRRVAAISGPSDMLCSRARIDGYRSALESAGIAVDPSLVDSGNFYVEAGYAAARRLLDRANRPTAIFAGSDMQAIGALRAAQDIGLRVPDDVSVVGYDDLPLAQWTVPALTTVRQPLAEMGATATRMVLELAAGSTPAVTRVNLATELVVRESTAPPPPT</sequence>
<dbReference type="RefSeq" id="WP_106264777.1">
    <property type="nucleotide sequence ID" value="NZ_PVTX01000001.1"/>
</dbReference>
<evidence type="ECO:0000259" key="4">
    <source>
        <dbReference type="PROSITE" id="PS50932"/>
    </source>
</evidence>
<evidence type="ECO:0000256" key="1">
    <source>
        <dbReference type="ARBA" id="ARBA00023015"/>
    </source>
</evidence>
<keyword evidence="3" id="KW-0804">Transcription</keyword>
<evidence type="ECO:0000313" key="6">
    <source>
        <dbReference type="Proteomes" id="UP000239895"/>
    </source>
</evidence>
<evidence type="ECO:0000256" key="3">
    <source>
        <dbReference type="ARBA" id="ARBA00023163"/>
    </source>
</evidence>
<dbReference type="SUPFAM" id="SSF47413">
    <property type="entry name" value="lambda repressor-like DNA-binding domains"/>
    <property type="match status" value="1"/>
</dbReference>
<dbReference type="InterPro" id="IPR010982">
    <property type="entry name" value="Lambda_DNA-bd_dom_sf"/>
</dbReference>
<dbReference type="Gene3D" id="1.10.260.40">
    <property type="entry name" value="lambda repressor-like DNA-binding domains"/>
    <property type="match status" value="1"/>
</dbReference>
<dbReference type="InterPro" id="IPR000843">
    <property type="entry name" value="HTH_LacI"/>
</dbReference>
<keyword evidence="6" id="KW-1185">Reference proteome</keyword>